<dbReference type="InterPro" id="IPR024623">
    <property type="entry name" value="YtxH"/>
</dbReference>
<accession>A0A955LVX4</accession>
<feature type="compositionally biased region" description="Basic residues" evidence="1">
    <location>
        <begin position="126"/>
        <end position="137"/>
    </location>
</feature>
<evidence type="ECO:0000313" key="3">
    <source>
        <dbReference type="EMBL" id="MCA9397652.1"/>
    </source>
</evidence>
<proteinExistence type="predicted"/>
<dbReference type="InterPro" id="IPR052928">
    <property type="entry name" value="Desiccation-related_membrane"/>
</dbReference>
<reference evidence="3" key="2">
    <citation type="journal article" date="2021" name="Microbiome">
        <title>Successional dynamics and alternative stable states in a saline activated sludge microbial community over 9 years.</title>
        <authorList>
            <person name="Wang Y."/>
            <person name="Ye J."/>
            <person name="Ju F."/>
            <person name="Liu L."/>
            <person name="Boyd J.A."/>
            <person name="Deng Y."/>
            <person name="Parks D.H."/>
            <person name="Jiang X."/>
            <person name="Yin X."/>
            <person name="Woodcroft B.J."/>
            <person name="Tyson G.W."/>
            <person name="Hugenholtz P."/>
            <person name="Polz M.F."/>
            <person name="Zhang T."/>
        </authorList>
    </citation>
    <scope>NUCLEOTIDE SEQUENCE</scope>
    <source>
        <strain evidence="3">HKST-UBA02</strain>
    </source>
</reference>
<feature type="compositionally biased region" description="Low complexity" evidence="1">
    <location>
        <begin position="111"/>
        <end position="125"/>
    </location>
</feature>
<evidence type="ECO:0000313" key="4">
    <source>
        <dbReference type="Proteomes" id="UP000699691"/>
    </source>
</evidence>
<comment type="caution">
    <text evidence="3">The sequence shown here is derived from an EMBL/GenBank/DDBJ whole genome shotgun (WGS) entry which is preliminary data.</text>
</comment>
<protein>
    <submittedName>
        <fullName evidence="3">YtxH domain-containing protein</fullName>
    </submittedName>
</protein>
<sequence length="137" mass="15032">MTEYKRTDNPIDKSFLMGALVGAAAGVVATLFLAPESGEKTRKTLKKKVQKLGKEVNKIQEKVAKEGIDIKKGVHQAATKFADNVENEAKRNINQAATKVSETSQQVIEATKPTKSVSKQSTTTVRKSRRPKFFQGV</sequence>
<dbReference type="Pfam" id="PF12732">
    <property type="entry name" value="YtxH"/>
    <property type="match status" value="1"/>
</dbReference>
<dbReference type="PANTHER" id="PTHR35792">
    <property type="entry name" value="GENERAL STRESS PROTEIN"/>
    <property type="match status" value="1"/>
</dbReference>
<dbReference type="EMBL" id="JAGQKY010000091">
    <property type="protein sequence ID" value="MCA9397652.1"/>
    <property type="molecule type" value="Genomic_DNA"/>
</dbReference>
<keyword evidence="2" id="KW-0812">Transmembrane</keyword>
<keyword evidence="2" id="KW-1133">Transmembrane helix</keyword>
<reference evidence="3" key="1">
    <citation type="submission" date="2020-04" db="EMBL/GenBank/DDBJ databases">
        <authorList>
            <person name="Zhang T."/>
        </authorList>
    </citation>
    <scope>NUCLEOTIDE SEQUENCE</scope>
    <source>
        <strain evidence="3">HKST-UBA02</strain>
    </source>
</reference>
<dbReference type="AlphaFoldDB" id="A0A955LVX4"/>
<name>A0A955LVX4_UNCKA</name>
<organism evidence="3 4">
    <name type="scientific">candidate division WWE3 bacterium</name>
    <dbReference type="NCBI Taxonomy" id="2053526"/>
    <lineage>
        <taxon>Bacteria</taxon>
        <taxon>Katanobacteria</taxon>
    </lineage>
</organism>
<keyword evidence="2" id="KW-0472">Membrane</keyword>
<feature type="transmembrane region" description="Helical" evidence="2">
    <location>
        <begin position="15"/>
        <end position="34"/>
    </location>
</feature>
<evidence type="ECO:0000256" key="2">
    <source>
        <dbReference type="SAM" id="Phobius"/>
    </source>
</evidence>
<evidence type="ECO:0000256" key="1">
    <source>
        <dbReference type="SAM" id="MobiDB-lite"/>
    </source>
</evidence>
<feature type="compositionally biased region" description="Polar residues" evidence="1">
    <location>
        <begin position="96"/>
        <end position="108"/>
    </location>
</feature>
<dbReference type="PANTHER" id="PTHR35792:SF1">
    <property type="entry name" value="SLL0268 PROTEIN"/>
    <property type="match status" value="1"/>
</dbReference>
<dbReference type="Proteomes" id="UP000699691">
    <property type="component" value="Unassembled WGS sequence"/>
</dbReference>
<feature type="region of interest" description="Disordered" evidence="1">
    <location>
        <begin position="96"/>
        <end position="137"/>
    </location>
</feature>
<gene>
    <name evidence="3" type="ORF">KC573_02385</name>
</gene>